<gene>
    <name evidence="1" type="ORF">MARPO_0048s0031</name>
</gene>
<proteinExistence type="predicted"/>
<name>A0A2R6WYH6_MARPO</name>
<dbReference type="EMBL" id="KZ772720">
    <property type="protein sequence ID" value="PTQ38908.1"/>
    <property type="molecule type" value="Genomic_DNA"/>
</dbReference>
<keyword evidence="2" id="KW-1185">Reference proteome</keyword>
<reference evidence="2" key="1">
    <citation type="journal article" date="2017" name="Cell">
        <title>Insights into land plant evolution garnered from the Marchantia polymorpha genome.</title>
        <authorList>
            <person name="Bowman J.L."/>
            <person name="Kohchi T."/>
            <person name="Yamato K.T."/>
            <person name="Jenkins J."/>
            <person name="Shu S."/>
            <person name="Ishizaki K."/>
            <person name="Yamaoka S."/>
            <person name="Nishihama R."/>
            <person name="Nakamura Y."/>
            <person name="Berger F."/>
            <person name="Adam C."/>
            <person name="Aki S.S."/>
            <person name="Althoff F."/>
            <person name="Araki T."/>
            <person name="Arteaga-Vazquez M.A."/>
            <person name="Balasubrmanian S."/>
            <person name="Barry K."/>
            <person name="Bauer D."/>
            <person name="Boehm C.R."/>
            <person name="Briginshaw L."/>
            <person name="Caballero-Perez J."/>
            <person name="Catarino B."/>
            <person name="Chen F."/>
            <person name="Chiyoda S."/>
            <person name="Chovatia M."/>
            <person name="Davies K.M."/>
            <person name="Delmans M."/>
            <person name="Demura T."/>
            <person name="Dierschke T."/>
            <person name="Dolan L."/>
            <person name="Dorantes-Acosta A.E."/>
            <person name="Eklund D.M."/>
            <person name="Florent S.N."/>
            <person name="Flores-Sandoval E."/>
            <person name="Fujiyama A."/>
            <person name="Fukuzawa H."/>
            <person name="Galik B."/>
            <person name="Grimanelli D."/>
            <person name="Grimwood J."/>
            <person name="Grossniklaus U."/>
            <person name="Hamada T."/>
            <person name="Haseloff J."/>
            <person name="Hetherington A.J."/>
            <person name="Higo A."/>
            <person name="Hirakawa Y."/>
            <person name="Hundley H.N."/>
            <person name="Ikeda Y."/>
            <person name="Inoue K."/>
            <person name="Inoue S.I."/>
            <person name="Ishida S."/>
            <person name="Jia Q."/>
            <person name="Kakita M."/>
            <person name="Kanazawa T."/>
            <person name="Kawai Y."/>
            <person name="Kawashima T."/>
            <person name="Kennedy M."/>
            <person name="Kinose K."/>
            <person name="Kinoshita T."/>
            <person name="Kohara Y."/>
            <person name="Koide E."/>
            <person name="Komatsu K."/>
            <person name="Kopischke S."/>
            <person name="Kubo M."/>
            <person name="Kyozuka J."/>
            <person name="Lagercrantz U."/>
            <person name="Lin S.S."/>
            <person name="Lindquist E."/>
            <person name="Lipzen A.M."/>
            <person name="Lu C.W."/>
            <person name="De Luna E."/>
            <person name="Martienssen R.A."/>
            <person name="Minamino N."/>
            <person name="Mizutani M."/>
            <person name="Mizutani M."/>
            <person name="Mochizuki N."/>
            <person name="Monte I."/>
            <person name="Mosher R."/>
            <person name="Nagasaki H."/>
            <person name="Nakagami H."/>
            <person name="Naramoto S."/>
            <person name="Nishitani K."/>
            <person name="Ohtani M."/>
            <person name="Okamoto T."/>
            <person name="Okumura M."/>
            <person name="Phillips J."/>
            <person name="Pollak B."/>
            <person name="Reinders A."/>
            <person name="Rovekamp M."/>
            <person name="Sano R."/>
            <person name="Sawa S."/>
            <person name="Schmid M.W."/>
            <person name="Shirakawa M."/>
            <person name="Solano R."/>
            <person name="Spunde A."/>
            <person name="Suetsugu N."/>
            <person name="Sugano S."/>
            <person name="Sugiyama A."/>
            <person name="Sun R."/>
            <person name="Suzuki Y."/>
            <person name="Takenaka M."/>
            <person name="Takezawa D."/>
            <person name="Tomogane H."/>
            <person name="Tsuzuki M."/>
            <person name="Ueda T."/>
            <person name="Umeda M."/>
            <person name="Ward J.M."/>
            <person name="Watanabe Y."/>
            <person name="Yazaki K."/>
            <person name="Yokoyama R."/>
            <person name="Yoshitake Y."/>
            <person name="Yotsui I."/>
            <person name="Zachgo S."/>
            <person name="Schmutz J."/>
        </authorList>
    </citation>
    <scope>NUCLEOTIDE SEQUENCE [LARGE SCALE GENOMIC DNA]</scope>
    <source>
        <strain evidence="2">Tak-1</strain>
    </source>
</reference>
<dbReference type="Gramene" id="Mp5g10410.1">
    <property type="protein sequence ID" value="Mp5g10410.1.cds1"/>
    <property type="gene ID" value="Mp5g10410"/>
</dbReference>
<organism evidence="1 2">
    <name type="scientific">Marchantia polymorpha</name>
    <name type="common">Common liverwort</name>
    <name type="synonym">Marchantia aquatica</name>
    <dbReference type="NCBI Taxonomy" id="3197"/>
    <lineage>
        <taxon>Eukaryota</taxon>
        <taxon>Viridiplantae</taxon>
        <taxon>Streptophyta</taxon>
        <taxon>Embryophyta</taxon>
        <taxon>Marchantiophyta</taxon>
        <taxon>Marchantiopsida</taxon>
        <taxon>Marchantiidae</taxon>
        <taxon>Marchantiales</taxon>
        <taxon>Marchantiaceae</taxon>
        <taxon>Marchantia</taxon>
    </lineage>
</organism>
<evidence type="ECO:0000313" key="1">
    <source>
        <dbReference type="EMBL" id="PTQ38908.1"/>
    </source>
</evidence>
<dbReference type="AlphaFoldDB" id="A0A2R6WYH6"/>
<sequence>MCKRVEQFVAAIDFRITAARAGGPMRISEDIPPGCRPQIRIPKHIHFRFPEHFRYTGPSNISCQICAPERLARSFRRWPDLTHSNAT</sequence>
<protein>
    <submittedName>
        <fullName evidence="1">Uncharacterized protein</fullName>
    </submittedName>
</protein>
<evidence type="ECO:0000313" key="2">
    <source>
        <dbReference type="Proteomes" id="UP000244005"/>
    </source>
</evidence>
<accession>A0A2R6WYH6</accession>
<dbReference type="Proteomes" id="UP000244005">
    <property type="component" value="Unassembled WGS sequence"/>
</dbReference>